<dbReference type="AntiFam" id="ANF00095">
    <property type="entry name" value="Shadow ORF (opposite ABC transporters)"/>
</dbReference>
<dbReference type="AlphaFoldDB" id="A0A3M3BGI3"/>
<organism evidence="1 2">
    <name type="scientific">Pseudomonas syringae pv. maculicola</name>
    <dbReference type="NCBI Taxonomy" id="59511"/>
    <lineage>
        <taxon>Bacteria</taxon>
        <taxon>Pseudomonadati</taxon>
        <taxon>Pseudomonadota</taxon>
        <taxon>Gammaproteobacteria</taxon>
        <taxon>Pseudomonadales</taxon>
        <taxon>Pseudomonadaceae</taxon>
        <taxon>Pseudomonas</taxon>
    </lineage>
</organism>
<dbReference type="EMBL" id="RBNL01000017">
    <property type="protein sequence ID" value="RMM11769.1"/>
    <property type="molecule type" value="Genomic_DNA"/>
</dbReference>
<sequence>MQALQIGQDFTLSFSVQRRQRLIEQHQAWAGQQGPCDADALALTSGQLVRATFQQVIDAE</sequence>
<evidence type="ECO:0000313" key="2">
    <source>
        <dbReference type="Proteomes" id="UP000282378"/>
    </source>
</evidence>
<name>A0A3M3BGI3_PSEYM</name>
<protein>
    <submittedName>
        <fullName evidence="1">Uncharacterized protein</fullName>
    </submittedName>
</protein>
<dbReference type="Proteomes" id="UP000282378">
    <property type="component" value="Unassembled WGS sequence"/>
</dbReference>
<gene>
    <name evidence="1" type="ORF">APX70_200511</name>
</gene>
<proteinExistence type="predicted"/>
<evidence type="ECO:0000313" key="1">
    <source>
        <dbReference type="EMBL" id="RMM11769.1"/>
    </source>
</evidence>
<comment type="caution">
    <text evidence="1">The sequence shown here is derived from an EMBL/GenBank/DDBJ whole genome shotgun (WGS) entry which is preliminary data.</text>
</comment>
<accession>A0A3M3BGI3</accession>
<reference evidence="1 2" key="1">
    <citation type="submission" date="2018-08" db="EMBL/GenBank/DDBJ databases">
        <title>Recombination of ecologically and evolutionarily significant loci maintains genetic cohesion in the Pseudomonas syringae species complex.</title>
        <authorList>
            <person name="Dillon M."/>
            <person name="Thakur S."/>
            <person name="Almeida R.N.D."/>
            <person name="Weir B.S."/>
            <person name="Guttman D.S."/>
        </authorList>
    </citation>
    <scope>NUCLEOTIDE SEQUENCE [LARGE SCALE GENOMIC DNA]</scope>
    <source>
        <strain evidence="1 2">88_10</strain>
    </source>
</reference>